<dbReference type="Proteomes" id="UP001164761">
    <property type="component" value="Chromosome"/>
</dbReference>
<dbReference type="InterPro" id="IPR000620">
    <property type="entry name" value="EamA_dom"/>
</dbReference>
<comment type="similarity">
    <text evidence="2">Belongs to the EamA transporter family.</text>
</comment>
<feature type="transmembrane region" description="Helical" evidence="3">
    <location>
        <begin position="192"/>
        <end position="211"/>
    </location>
</feature>
<dbReference type="RefSeq" id="WP_268004820.1">
    <property type="nucleotide sequence ID" value="NZ_BSUT01000001.1"/>
</dbReference>
<keyword evidence="3" id="KW-0472">Membrane</keyword>
<keyword evidence="3" id="KW-0812">Transmembrane</keyword>
<feature type="domain" description="EamA" evidence="4">
    <location>
        <begin position="2"/>
        <end position="144"/>
    </location>
</feature>
<reference evidence="5" key="1">
    <citation type="submission" date="2022-08" db="EMBL/GenBank/DDBJ databases">
        <title>Alicyclobacillus fastidiosus DSM 17978, complete genome.</title>
        <authorList>
            <person name="Wang Q."/>
            <person name="Cai R."/>
            <person name="Wang Z."/>
        </authorList>
    </citation>
    <scope>NUCLEOTIDE SEQUENCE</scope>
    <source>
        <strain evidence="5">DSM 17978</strain>
    </source>
</reference>
<comment type="subcellular location">
    <subcellularLocation>
        <location evidence="1">Endomembrane system</location>
        <topology evidence="1">Multi-pass membrane protein</topology>
    </subcellularLocation>
</comment>
<feature type="domain" description="EamA" evidence="4">
    <location>
        <begin position="170"/>
        <end position="301"/>
    </location>
</feature>
<keyword evidence="6" id="KW-1185">Reference proteome</keyword>
<sequence length="302" mass="32138">MLGQVTAVLSAVCYALSHIFIRKGQADSSPADHGLLPVLSISALLLDFSCVVVRLVHFTSQPIDVHGLFIPILFAALSGIIGTILGRLALYRAMEDLGATRGVVIKGLSPFVTLLIVMFALDQPILRGDLVGLGCLALCIVLLFIERQVDAERHIPLRIFQNSLVIAGFSAVAQGVGHTFRQFSVNGTLPPLYAAAIDVSVACTGYVLFLAVSRRLRPLLSQYRSSSNASLLAAGLFSALAVLLFFTAVQQIPVSTVSILAATEPVIVALFSVLFFPKLERITWWSASAAVVVAAGVVLISL</sequence>
<evidence type="ECO:0000313" key="6">
    <source>
        <dbReference type="Proteomes" id="UP001164761"/>
    </source>
</evidence>
<name>A0ABY6ZDJ6_9BACL</name>
<proteinExistence type="inferred from homology"/>
<evidence type="ECO:0000313" key="5">
    <source>
        <dbReference type="EMBL" id="WAH40921.1"/>
    </source>
</evidence>
<feature type="transmembrane region" description="Helical" evidence="3">
    <location>
        <begin position="255"/>
        <end position="275"/>
    </location>
</feature>
<dbReference type="PANTHER" id="PTHR22911">
    <property type="entry name" value="ACYL-MALONYL CONDENSING ENZYME-RELATED"/>
    <property type="match status" value="1"/>
</dbReference>
<evidence type="ECO:0000256" key="3">
    <source>
        <dbReference type="SAM" id="Phobius"/>
    </source>
</evidence>
<dbReference type="Gene3D" id="1.10.3730.20">
    <property type="match status" value="1"/>
</dbReference>
<gene>
    <name evidence="5" type="ORF">NZD89_21935</name>
</gene>
<dbReference type="EMBL" id="CP104067">
    <property type="protein sequence ID" value="WAH40921.1"/>
    <property type="molecule type" value="Genomic_DNA"/>
</dbReference>
<feature type="transmembrane region" description="Helical" evidence="3">
    <location>
        <begin position="68"/>
        <end position="91"/>
    </location>
</feature>
<keyword evidence="3" id="KW-1133">Transmembrane helix</keyword>
<feature type="transmembrane region" description="Helical" evidence="3">
    <location>
        <begin position="127"/>
        <end position="145"/>
    </location>
</feature>
<organism evidence="5 6">
    <name type="scientific">Alicyclobacillus fastidiosus</name>
    <dbReference type="NCBI Taxonomy" id="392011"/>
    <lineage>
        <taxon>Bacteria</taxon>
        <taxon>Bacillati</taxon>
        <taxon>Bacillota</taxon>
        <taxon>Bacilli</taxon>
        <taxon>Bacillales</taxon>
        <taxon>Alicyclobacillaceae</taxon>
        <taxon>Alicyclobacillus</taxon>
    </lineage>
</organism>
<feature type="transmembrane region" description="Helical" evidence="3">
    <location>
        <begin position="282"/>
        <end position="301"/>
    </location>
</feature>
<evidence type="ECO:0000256" key="2">
    <source>
        <dbReference type="ARBA" id="ARBA00007362"/>
    </source>
</evidence>
<evidence type="ECO:0000256" key="1">
    <source>
        <dbReference type="ARBA" id="ARBA00004127"/>
    </source>
</evidence>
<feature type="transmembrane region" description="Helical" evidence="3">
    <location>
        <begin position="231"/>
        <end position="249"/>
    </location>
</feature>
<feature type="transmembrane region" description="Helical" evidence="3">
    <location>
        <begin position="157"/>
        <end position="180"/>
    </location>
</feature>
<feature type="transmembrane region" description="Helical" evidence="3">
    <location>
        <begin position="103"/>
        <end position="121"/>
    </location>
</feature>
<protein>
    <submittedName>
        <fullName evidence="5">EamA family transporter</fullName>
    </submittedName>
</protein>
<feature type="transmembrane region" description="Helical" evidence="3">
    <location>
        <begin position="34"/>
        <end position="56"/>
    </location>
</feature>
<dbReference type="InterPro" id="IPR037185">
    <property type="entry name" value="EmrE-like"/>
</dbReference>
<dbReference type="SUPFAM" id="SSF103481">
    <property type="entry name" value="Multidrug resistance efflux transporter EmrE"/>
    <property type="match status" value="2"/>
</dbReference>
<feature type="transmembrane region" description="Helical" evidence="3">
    <location>
        <begin position="6"/>
        <end position="22"/>
    </location>
</feature>
<evidence type="ECO:0000259" key="4">
    <source>
        <dbReference type="Pfam" id="PF00892"/>
    </source>
</evidence>
<accession>A0ABY6ZDJ6</accession>
<dbReference type="Pfam" id="PF00892">
    <property type="entry name" value="EamA"/>
    <property type="match status" value="2"/>
</dbReference>